<dbReference type="AlphaFoldDB" id="A0AAD9REL2"/>
<feature type="compositionally biased region" description="Basic and acidic residues" evidence="1">
    <location>
        <begin position="1"/>
        <end position="30"/>
    </location>
</feature>
<feature type="region of interest" description="Disordered" evidence="1">
    <location>
        <begin position="1"/>
        <end position="109"/>
    </location>
</feature>
<evidence type="ECO:0000313" key="2">
    <source>
        <dbReference type="EMBL" id="KAK2578257.1"/>
    </source>
</evidence>
<evidence type="ECO:0000313" key="3">
    <source>
        <dbReference type="Proteomes" id="UP001258017"/>
    </source>
</evidence>
<reference evidence="2" key="1">
    <citation type="submission" date="2021-08" db="EMBL/GenBank/DDBJ databases">
        <authorList>
            <person name="Misof B."/>
            <person name="Oliver O."/>
            <person name="Podsiadlowski L."/>
            <person name="Donath A."/>
            <person name="Peters R."/>
            <person name="Mayer C."/>
            <person name="Rust J."/>
            <person name="Gunkel S."/>
            <person name="Lesny P."/>
            <person name="Martin S."/>
            <person name="Oeyen J.P."/>
            <person name="Petersen M."/>
            <person name="Panagiotis P."/>
            <person name="Wilbrandt J."/>
            <person name="Tanja T."/>
        </authorList>
    </citation>
    <scope>NUCLEOTIDE SEQUENCE</scope>
    <source>
        <strain evidence="2">GBR_01_08_01A</strain>
        <tissue evidence="2">Thorax + abdomen</tissue>
    </source>
</reference>
<organism evidence="2 3">
    <name type="scientific">Odynerus spinipes</name>
    <dbReference type="NCBI Taxonomy" id="1348599"/>
    <lineage>
        <taxon>Eukaryota</taxon>
        <taxon>Metazoa</taxon>
        <taxon>Ecdysozoa</taxon>
        <taxon>Arthropoda</taxon>
        <taxon>Hexapoda</taxon>
        <taxon>Insecta</taxon>
        <taxon>Pterygota</taxon>
        <taxon>Neoptera</taxon>
        <taxon>Endopterygota</taxon>
        <taxon>Hymenoptera</taxon>
        <taxon>Apocrita</taxon>
        <taxon>Aculeata</taxon>
        <taxon>Vespoidea</taxon>
        <taxon>Vespidae</taxon>
        <taxon>Eumeninae</taxon>
        <taxon>Odynerus</taxon>
    </lineage>
</organism>
<dbReference type="InterPro" id="IPR043472">
    <property type="entry name" value="Macro_dom-like"/>
</dbReference>
<feature type="compositionally biased region" description="Polar residues" evidence="1">
    <location>
        <begin position="76"/>
        <end position="88"/>
    </location>
</feature>
<accession>A0AAD9REL2</accession>
<proteinExistence type="predicted"/>
<dbReference type="SUPFAM" id="SSF52949">
    <property type="entry name" value="Macro domain-like"/>
    <property type="match status" value="1"/>
</dbReference>
<feature type="region of interest" description="Disordered" evidence="1">
    <location>
        <begin position="524"/>
        <end position="552"/>
    </location>
</feature>
<dbReference type="Proteomes" id="UP001258017">
    <property type="component" value="Unassembled WGS sequence"/>
</dbReference>
<comment type="caution">
    <text evidence="2">The sequence shown here is derived from an EMBL/GenBank/DDBJ whole genome shotgun (WGS) entry which is preliminary data.</text>
</comment>
<dbReference type="Gene3D" id="2.40.70.10">
    <property type="entry name" value="Acid Proteases"/>
    <property type="match status" value="1"/>
</dbReference>
<sequence>MLKERDYSPDRRYENNYRERRRSPEYRRSYVDYPQSPNRYRRNRNRSNEKSESDSETEWERTRRTTAFPLKRSTRTHTSGYHTDSSGAEETRHRSRSKTPPKVFKLQKRSSCWRDNARTKWRSPEDSQIPKSGKKLFIKEAPAPRIQLETPELEIGRGIFLIDSGAALNLITYKSLGKKALVTSRKRTEIIGLPEISVWTEGTTTLHLLGTPVHFYVVDRLPFHDVNGLLGSPYLLQERAEISFHYGTIVTYDQPIKPIKFYNHKDFKIFETPRKDGNVTGTKVCLPGRTTKQIAVKIANTTETEGYLPRIKSPKGIYIGEAAVYNHDGKCYVLATNTSEEDKEVIIPPQHIEPYDIFSSSEDEILYSQRTTPINTNERIRKIQETLNLKHLNSEEKKHALKIVKEFPDRFYLPGDGEIFQPIATSTQMEFPTLPPTTHHENIQQSDLISLQENAPIVRDKEIITIPPPLLETEEEEIDTTPTLMPMPIQAELALEPNVSRATDRRELKIPQLSFLDNLIPDLDQGPSNIKTQTGDDSYYEETDSEENTRESGCEIFSTPTTLSSGNGHYAHFISADCNMIQQTGKSLTDTGLINKEMLKRYNPKIGQILITPHEDSKIFSVVITNQFYEKPTKQQLTDALINLRSAIKQQGIKNIRMSTKGDGHDHLTTQEFQQLIKKVFRDTKIKITLCEGIRVKAS</sequence>
<feature type="compositionally biased region" description="Polar residues" evidence="1">
    <location>
        <begin position="526"/>
        <end position="535"/>
    </location>
</feature>
<evidence type="ECO:0008006" key="4">
    <source>
        <dbReference type="Google" id="ProtNLM"/>
    </source>
</evidence>
<dbReference type="Gene3D" id="3.40.220.10">
    <property type="entry name" value="Leucine Aminopeptidase, subunit E, domain 1"/>
    <property type="match status" value="1"/>
</dbReference>
<reference evidence="2" key="2">
    <citation type="journal article" date="2023" name="Commun. Biol.">
        <title>Intrasexual cuticular hydrocarbon dimorphism in a wasp sheds light on hydrocarbon biosynthesis genes in Hymenoptera.</title>
        <authorList>
            <person name="Moris V.C."/>
            <person name="Podsiadlowski L."/>
            <person name="Martin S."/>
            <person name="Oeyen J.P."/>
            <person name="Donath A."/>
            <person name="Petersen M."/>
            <person name="Wilbrandt J."/>
            <person name="Misof B."/>
            <person name="Liedtke D."/>
            <person name="Thamm M."/>
            <person name="Scheiner R."/>
            <person name="Schmitt T."/>
            <person name="Niehuis O."/>
        </authorList>
    </citation>
    <scope>NUCLEOTIDE SEQUENCE</scope>
    <source>
        <strain evidence="2">GBR_01_08_01A</strain>
    </source>
</reference>
<feature type="compositionally biased region" description="Basic and acidic residues" evidence="1">
    <location>
        <begin position="46"/>
        <end position="63"/>
    </location>
</feature>
<protein>
    <recommendedName>
        <fullName evidence="4">Peptidase A2 domain-containing protein</fullName>
    </recommendedName>
</protein>
<evidence type="ECO:0000256" key="1">
    <source>
        <dbReference type="SAM" id="MobiDB-lite"/>
    </source>
</evidence>
<keyword evidence="3" id="KW-1185">Reference proteome</keyword>
<name>A0AAD9REL2_9HYME</name>
<dbReference type="EMBL" id="JAIFRP010000478">
    <property type="protein sequence ID" value="KAK2578257.1"/>
    <property type="molecule type" value="Genomic_DNA"/>
</dbReference>
<gene>
    <name evidence="2" type="ORF">KPH14_012601</name>
</gene>
<dbReference type="InterPro" id="IPR021109">
    <property type="entry name" value="Peptidase_aspartic_dom_sf"/>
</dbReference>